<comment type="subcellular location">
    <subcellularLocation>
        <location evidence="2">Nucleus</location>
    </subcellularLocation>
</comment>
<dbReference type="InterPro" id="IPR018467">
    <property type="entry name" value="CCT_CS"/>
</dbReference>
<evidence type="ECO:0000256" key="3">
    <source>
        <dbReference type="SAM" id="MobiDB-lite"/>
    </source>
</evidence>
<dbReference type="GO" id="GO:0005634">
    <property type="term" value="C:nucleus"/>
    <property type="evidence" value="ECO:0007669"/>
    <property type="project" value="UniProtKB-SubCell"/>
</dbReference>
<comment type="similarity">
    <text evidence="1 2">Belongs to the TIFY/JAZ family.</text>
</comment>
<reference evidence="5 6" key="1">
    <citation type="journal article" date="2024" name="Plant J.">
        <title>Genome sequences and population genomics reveal climatic adaptation and genomic divergence between two closely related sweetgum species.</title>
        <authorList>
            <person name="Xu W.Q."/>
            <person name="Ren C.Q."/>
            <person name="Zhang X.Y."/>
            <person name="Comes H.P."/>
            <person name="Liu X.H."/>
            <person name="Li Y.G."/>
            <person name="Kettle C.J."/>
            <person name="Jalonen R."/>
            <person name="Gaisberger H."/>
            <person name="Ma Y.Z."/>
            <person name="Qiu Y.X."/>
        </authorList>
    </citation>
    <scope>NUCLEOTIDE SEQUENCE [LARGE SCALE GENOMIC DNA]</scope>
    <source>
        <strain evidence="5">Hangzhou</strain>
    </source>
</reference>
<evidence type="ECO:0000256" key="1">
    <source>
        <dbReference type="ARBA" id="ARBA00008614"/>
    </source>
</evidence>
<dbReference type="Pfam" id="PF09425">
    <property type="entry name" value="Jas_motif"/>
    <property type="match status" value="1"/>
</dbReference>
<dbReference type="PANTHER" id="PTHR33077">
    <property type="entry name" value="PROTEIN TIFY 4A-RELATED-RELATED"/>
    <property type="match status" value="1"/>
</dbReference>
<comment type="caution">
    <text evidence="5">The sequence shown here is derived from an EMBL/GenBank/DDBJ whole genome shotgun (WGS) entry which is preliminary data.</text>
</comment>
<organism evidence="5 6">
    <name type="scientific">Liquidambar formosana</name>
    <name type="common">Formosan gum</name>
    <dbReference type="NCBI Taxonomy" id="63359"/>
    <lineage>
        <taxon>Eukaryota</taxon>
        <taxon>Viridiplantae</taxon>
        <taxon>Streptophyta</taxon>
        <taxon>Embryophyta</taxon>
        <taxon>Tracheophyta</taxon>
        <taxon>Spermatophyta</taxon>
        <taxon>Magnoliopsida</taxon>
        <taxon>eudicotyledons</taxon>
        <taxon>Gunneridae</taxon>
        <taxon>Pentapetalae</taxon>
        <taxon>Saxifragales</taxon>
        <taxon>Altingiaceae</taxon>
        <taxon>Liquidambar</taxon>
    </lineage>
</organism>
<keyword evidence="6" id="KW-1185">Reference proteome</keyword>
<feature type="region of interest" description="Disordered" evidence="3">
    <location>
        <begin position="167"/>
        <end position="217"/>
    </location>
</feature>
<evidence type="ECO:0000256" key="2">
    <source>
        <dbReference type="RuleBase" id="RU369065"/>
    </source>
</evidence>
<keyword evidence="2" id="KW-1184">Jasmonic acid signaling pathway</keyword>
<evidence type="ECO:0000313" key="5">
    <source>
        <dbReference type="EMBL" id="KAK9275681.1"/>
    </source>
</evidence>
<dbReference type="SMART" id="SM00979">
    <property type="entry name" value="TIFY"/>
    <property type="match status" value="1"/>
</dbReference>
<dbReference type="GO" id="GO:0031347">
    <property type="term" value="P:regulation of defense response"/>
    <property type="evidence" value="ECO:0007669"/>
    <property type="project" value="UniProtKB-UniRule"/>
</dbReference>
<dbReference type="PANTHER" id="PTHR33077:SF140">
    <property type="entry name" value="PROTEIN TIFY 10B"/>
    <property type="match status" value="1"/>
</dbReference>
<dbReference type="AlphaFoldDB" id="A0AAP0WR00"/>
<dbReference type="Proteomes" id="UP001415857">
    <property type="component" value="Unassembled WGS sequence"/>
</dbReference>
<feature type="compositionally biased region" description="Polar residues" evidence="3">
    <location>
        <begin position="167"/>
        <end position="210"/>
    </location>
</feature>
<dbReference type="GO" id="GO:0009611">
    <property type="term" value="P:response to wounding"/>
    <property type="evidence" value="ECO:0007669"/>
    <property type="project" value="UniProtKB-UniRule"/>
</dbReference>
<dbReference type="InterPro" id="IPR040390">
    <property type="entry name" value="TIFY/JAZ"/>
</dbReference>
<dbReference type="EMBL" id="JBBPBK010000011">
    <property type="protein sequence ID" value="KAK9275681.1"/>
    <property type="molecule type" value="Genomic_DNA"/>
</dbReference>
<protein>
    <recommendedName>
        <fullName evidence="2">Protein TIFY</fullName>
    </recommendedName>
    <alternativeName>
        <fullName evidence="2">Jasmonate ZIM domain-containing protein</fullName>
    </alternativeName>
</protein>
<evidence type="ECO:0000313" key="6">
    <source>
        <dbReference type="Proteomes" id="UP001415857"/>
    </source>
</evidence>
<comment type="domain">
    <text evidence="2">The jas domain is required for interaction with COI1.</text>
</comment>
<dbReference type="InterPro" id="IPR010399">
    <property type="entry name" value="Tify_dom"/>
</dbReference>
<dbReference type="Pfam" id="PF06200">
    <property type="entry name" value="tify"/>
    <property type="match status" value="1"/>
</dbReference>
<evidence type="ECO:0000259" key="4">
    <source>
        <dbReference type="PROSITE" id="PS51320"/>
    </source>
</evidence>
<comment type="function">
    <text evidence="2">Repressor of jasmonate responses.</text>
</comment>
<feature type="domain" description="Tify" evidence="4">
    <location>
        <begin position="130"/>
        <end position="165"/>
    </location>
</feature>
<keyword evidence="2" id="KW-0539">Nucleus</keyword>
<name>A0AAP0WR00_LIQFO</name>
<gene>
    <name evidence="5" type="ORF">L1049_022948</name>
</gene>
<dbReference type="PROSITE" id="PS51320">
    <property type="entry name" value="TIFY"/>
    <property type="match status" value="1"/>
</dbReference>
<dbReference type="GO" id="GO:2000022">
    <property type="term" value="P:regulation of jasmonic acid mediated signaling pathway"/>
    <property type="evidence" value="ECO:0007669"/>
    <property type="project" value="UniProtKB-UniRule"/>
</dbReference>
<sequence>MASSSEFADSGRFSGLKAEKSPEKSMFSHTCSLLREYLKERPLGELSRGMALGLDGNGNPESFRPAGATTTINLFPTIENPPAIPARNMAKPRNLKSMDLFPQQAGFGSSVLKEDAPKMVDYSMNKSSTTEPEKAQMTIFYAGQVLVFNDFPAEKAKEVMLLASMGSSKNPSAFSTDSVKNSADSGSLIPSSSTVVPKLGNNSVQERNQQPPQPIVCDLPIARKASLTRFLEKRKDR</sequence>
<proteinExistence type="inferred from homology"/>
<feature type="region of interest" description="Disordered" evidence="3">
    <location>
        <begin position="1"/>
        <end position="25"/>
    </location>
</feature>
<accession>A0AAP0WR00</accession>